<dbReference type="Proteomes" id="UP000004535">
    <property type="component" value="Unassembled WGS sequence"/>
</dbReference>
<comment type="caution">
    <text evidence="1">The sequence shown here is derived from an EMBL/GenBank/DDBJ whole genome shotgun (WGS) entry which is preliminary data.</text>
</comment>
<protein>
    <submittedName>
        <fullName evidence="1">Uncharacterized protein</fullName>
    </submittedName>
</protein>
<evidence type="ECO:0000313" key="2">
    <source>
        <dbReference type="Proteomes" id="UP000004535"/>
    </source>
</evidence>
<reference evidence="1 2" key="1">
    <citation type="journal article" date="2012" name="J. Bacteriol.">
        <title>Draft Genome Sequence Determination for Cystic Fibrosis and Chronic Granulomatous Disease Burkholderia multivorans Isolates.</title>
        <authorList>
            <person name="Varga J.J."/>
            <person name="Losada L."/>
            <person name="Zelazny A.M."/>
            <person name="Brinkac L."/>
            <person name="Harkins D."/>
            <person name="Radune D."/>
            <person name="Hostetler J."/>
            <person name="Sampaio E.P."/>
            <person name="Ronning C.M."/>
            <person name="Nierman W.C."/>
            <person name="Greenberg D.E."/>
            <person name="Holland S.M."/>
            <person name="Goldberg J.B."/>
        </authorList>
    </citation>
    <scope>NUCLEOTIDE SEQUENCE [LARGE SCALE GENOMIC DNA]</scope>
    <source>
        <strain evidence="1 2">CGD2</strain>
    </source>
</reference>
<accession>B9BPV9</accession>
<evidence type="ECO:0000313" key="1">
    <source>
        <dbReference type="EMBL" id="EEE07627.1"/>
    </source>
</evidence>
<gene>
    <name evidence="1" type="ORF">BURMUCGD2_6730</name>
</gene>
<dbReference type="AlphaFoldDB" id="B9BPV9"/>
<sequence length="41" mass="4450">MRRSGPVWQRTRPAAACAYDDGFGARAVDAAARASIRREVS</sequence>
<organism evidence="1 2">
    <name type="scientific">Burkholderia multivorans CGD2</name>
    <dbReference type="NCBI Taxonomy" id="513052"/>
    <lineage>
        <taxon>Bacteria</taxon>
        <taxon>Pseudomonadati</taxon>
        <taxon>Pseudomonadota</taxon>
        <taxon>Betaproteobacteria</taxon>
        <taxon>Burkholderiales</taxon>
        <taxon>Burkholderiaceae</taxon>
        <taxon>Burkholderia</taxon>
        <taxon>Burkholderia cepacia complex</taxon>
    </lineage>
</organism>
<dbReference type="EMBL" id="ACFC01000004">
    <property type="protein sequence ID" value="EEE07627.1"/>
    <property type="molecule type" value="Genomic_DNA"/>
</dbReference>
<proteinExistence type="predicted"/>
<name>B9BPV9_9BURK</name>